<gene>
    <name evidence="7" type="ORF">C7450_101147</name>
</gene>
<dbReference type="PANTHER" id="PTHR23508">
    <property type="entry name" value="CARBOXYLIC ACID TRANSPORTER PROTEIN HOMOLOG"/>
    <property type="match status" value="1"/>
</dbReference>
<feature type="transmembrane region" description="Helical" evidence="5">
    <location>
        <begin position="67"/>
        <end position="85"/>
    </location>
</feature>
<feature type="transmembrane region" description="Helical" evidence="5">
    <location>
        <begin position="154"/>
        <end position="177"/>
    </location>
</feature>
<sequence>MKTIDHTSIGRAKTLDEMLDITRLSRAQLGIVAFCGLVAMLDGFDTQAIAFVAPQIAHHWNVSAGDFGAVFGAGLFGGLVGAVAVGRIADVAGRKPALLCAVVLFALATLATVLVEDVRTLILVRFITGLGLGGALPCFVALTAEYAPRRLRTTLVAGVFCGFPFGAVVGGAASAVLLPKIGWQGVFVVAGAAPLLSLPLLWRFIPESAQFLMSRGRADEAARIMTRVFPAVRWDGVSHARDEIKASVAELFTPTRATGTLLLWCAFFLSLLLTYFLINWLPLLVARESGDMQNAVLAVVVLNLGAICGCLLIGRTGDRFGPALVVGAAFAVGAGVIASMGLIGQSTWLLFSAAFAAGFMSLGAQMCTVALCAAFYETNLRSTGIGWAVGVGRIGAIAGPVIGGVLVGGAVDQAILFPLVALTSLGAAAAVFALRWRLYASAEGAERPLREKRKKMNPRLR</sequence>
<evidence type="ECO:0000313" key="7">
    <source>
        <dbReference type="EMBL" id="PXW64392.1"/>
    </source>
</evidence>
<dbReference type="PANTHER" id="PTHR23508:SF10">
    <property type="entry name" value="CARBOXYLIC ACID TRANSPORTER PROTEIN HOMOLOG"/>
    <property type="match status" value="1"/>
</dbReference>
<dbReference type="GO" id="GO:0046943">
    <property type="term" value="F:carboxylic acid transmembrane transporter activity"/>
    <property type="evidence" value="ECO:0007669"/>
    <property type="project" value="TreeGrafter"/>
</dbReference>
<dbReference type="EMBL" id="QJJK01000001">
    <property type="protein sequence ID" value="PXW64392.1"/>
    <property type="molecule type" value="Genomic_DNA"/>
</dbReference>
<evidence type="ECO:0000313" key="8">
    <source>
        <dbReference type="Proteomes" id="UP000248021"/>
    </source>
</evidence>
<evidence type="ECO:0000256" key="5">
    <source>
        <dbReference type="SAM" id="Phobius"/>
    </source>
</evidence>
<evidence type="ECO:0000259" key="6">
    <source>
        <dbReference type="PROSITE" id="PS50850"/>
    </source>
</evidence>
<accession>A0A2V3UGA0</accession>
<feature type="transmembrane region" description="Helical" evidence="5">
    <location>
        <begin position="349"/>
        <end position="375"/>
    </location>
</feature>
<dbReference type="GO" id="GO:0005886">
    <property type="term" value="C:plasma membrane"/>
    <property type="evidence" value="ECO:0007669"/>
    <property type="project" value="TreeGrafter"/>
</dbReference>
<evidence type="ECO:0000256" key="1">
    <source>
        <dbReference type="ARBA" id="ARBA00004141"/>
    </source>
</evidence>
<reference evidence="7 8" key="1">
    <citation type="submission" date="2018-05" db="EMBL/GenBank/DDBJ databases">
        <title>Genomic Encyclopedia of Type Strains, Phase IV (KMG-IV): sequencing the most valuable type-strain genomes for metagenomic binning, comparative biology and taxonomic classification.</title>
        <authorList>
            <person name="Goeker M."/>
        </authorList>
    </citation>
    <scope>NUCLEOTIDE SEQUENCE [LARGE SCALE GENOMIC DNA]</scope>
    <source>
        <strain evidence="7 8">DSM 6462</strain>
    </source>
</reference>
<dbReference type="CDD" id="cd17365">
    <property type="entry name" value="MFS_PcaK_like"/>
    <property type="match status" value="1"/>
</dbReference>
<keyword evidence="3 5" id="KW-1133">Transmembrane helix</keyword>
<keyword evidence="4 5" id="KW-0472">Membrane</keyword>
<dbReference type="InterPro" id="IPR011701">
    <property type="entry name" value="MFS"/>
</dbReference>
<feature type="transmembrane region" description="Helical" evidence="5">
    <location>
        <begin position="121"/>
        <end position="142"/>
    </location>
</feature>
<dbReference type="PROSITE" id="PS00216">
    <property type="entry name" value="SUGAR_TRANSPORT_1"/>
    <property type="match status" value="1"/>
</dbReference>
<dbReference type="AlphaFoldDB" id="A0A2V3UGA0"/>
<dbReference type="OrthoDB" id="9784658at2"/>
<organism evidence="7 8">
    <name type="scientific">Chelatococcus asaccharovorans</name>
    <dbReference type="NCBI Taxonomy" id="28210"/>
    <lineage>
        <taxon>Bacteria</taxon>
        <taxon>Pseudomonadati</taxon>
        <taxon>Pseudomonadota</taxon>
        <taxon>Alphaproteobacteria</taxon>
        <taxon>Hyphomicrobiales</taxon>
        <taxon>Chelatococcaceae</taxon>
        <taxon>Chelatococcus</taxon>
    </lineage>
</organism>
<feature type="transmembrane region" description="Helical" evidence="5">
    <location>
        <begin position="415"/>
        <end position="434"/>
    </location>
</feature>
<dbReference type="InterPro" id="IPR036259">
    <property type="entry name" value="MFS_trans_sf"/>
</dbReference>
<feature type="transmembrane region" description="Helical" evidence="5">
    <location>
        <begin position="387"/>
        <end position="409"/>
    </location>
</feature>
<dbReference type="InterPro" id="IPR005829">
    <property type="entry name" value="Sugar_transporter_CS"/>
</dbReference>
<protein>
    <submittedName>
        <fullName evidence="7">AAHS family 4-hydroxybenzoate transporter-like MFS transporter</fullName>
    </submittedName>
</protein>
<keyword evidence="2 5" id="KW-0812">Transmembrane</keyword>
<evidence type="ECO:0000256" key="4">
    <source>
        <dbReference type="ARBA" id="ARBA00023136"/>
    </source>
</evidence>
<keyword evidence="8" id="KW-1185">Reference proteome</keyword>
<evidence type="ECO:0000256" key="2">
    <source>
        <dbReference type="ARBA" id="ARBA00022692"/>
    </source>
</evidence>
<feature type="domain" description="Major facilitator superfamily (MFS) profile" evidence="6">
    <location>
        <begin position="31"/>
        <end position="438"/>
    </location>
</feature>
<feature type="transmembrane region" description="Helical" evidence="5">
    <location>
        <begin position="21"/>
        <end position="41"/>
    </location>
</feature>
<dbReference type="Pfam" id="PF07690">
    <property type="entry name" value="MFS_1"/>
    <property type="match status" value="1"/>
</dbReference>
<evidence type="ECO:0000256" key="3">
    <source>
        <dbReference type="ARBA" id="ARBA00022989"/>
    </source>
</evidence>
<dbReference type="PROSITE" id="PS00217">
    <property type="entry name" value="SUGAR_TRANSPORT_2"/>
    <property type="match status" value="1"/>
</dbReference>
<dbReference type="SUPFAM" id="SSF103473">
    <property type="entry name" value="MFS general substrate transporter"/>
    <property type="match status" value="1"/>
</dbReference>
<dbReference type="InterPro" id="IPR020846">
    <property type="entry name" value="MFS_dom"/>
</dbReference>
<comment type="subcellular location">
    <subcellularLocation>
        <location evidence="1">Membrane</location>
        <topology evidence="1">Multi-pass membrane protein</topology>
    </subcellularLocation>
</comment>
<proteinExistence type="predicted"/>
<name>A0A2V3UGA0_9HYPH</name>
<dbReference type="RefSeq" id="WP_110372481.1">
    <property type="nucleotide sequence ID" value="NZ_JAHBRY010000001.1"/>
</dbReference>
<comment type="caution">
    <text evidence="7">The sequence shown here is derived from an EMBL/GenBank/DDBJ whole genome shotgun (WGS) entry which is preliminary data.</text>
</comment>
<feature type="transmembrane region" description="Helical" evidence="5">
    <location>
        <begin position="295"/>
        <end position="313"/>
    </location>
</feature>
<feature type="transmembrane region" description="Helical" evidence="5">
    <location>
        <begin position="183"/>
        <end position="205"/>
    </location>
</feature>
<dbReference type="Proteomes" id="UP000248021">
    <property type="component" value="Unassembled WGS sequence"/>
</dbReference>
<feature type="transmembrane region" description="Helical" evidence="5">
    <location>
        <begin position="261"/>
        <end position="283"/>
    </location>
</feature>
<dbReference type="PROSITE" id="PS50850">
    <property type="entry name" value="MFS"/>
    <property type="match status" value="1"/>
</dbReference>
<feature type="transmembrane region" description="Helical" evidence="5">
    <location>
        <begin position="97"/>
        <end position="115"/>
    </location>
</feature>
<dbReference type="Gene3D" id="1.20.1250.20">
    <property type="entry name" value="MFS general substrate transporter like domains"/>
    <property type="match status" value="1"/>
</dbReference>
<feature type="transmembrane region" description="Helical" evidence="5">
    <location>
        <begin position="320"/>
        <end position="343"/>
    </location>
</feature>